<evidence type="ECO:0000256" key="9">
    <source>
        <dbReference type="ARBA" id="ARBA00023136"/>
    </source>
</evidence>
<name>A0AAV5QUL8_9ASCO</name>
<dbReference type="PIRSF" id="PIRSF000862">
    <property type="entry name" value="Steryl_ester_lip"/>
    <property type="match status" value="1"/>
</dbReference>
<keyword evidence="15" id="KW-1185">Reference proteome</keyword>
<evidence type="ECO:0000259" key="13">
    <source>
        <dbReference type="Pfam" id="PF00561"/>
    </source>
</evidence>
<feature type="active site" description="Nucleophile" evidence="11">
    <location>
        <position position="223"/>
    </location>
</feature>
<comment type="similarity">
    <text evidence="2">Belongs to the AB hydrolase superfamily. Lipase family.</text>
</comment>
<evidence type="ECO:0000256" key="12">
    <source>
        <dbReference type="SAM" id="Phobius"/>
    </source>
</evidence>
<organism evidence="14 15">
    <name type="scientific">Saccharomycopsis crataegensis</name>
    <dbReference type="NCBI Taxonomy" id="43959"/>
    <lineage>
        <taxon>Eukaryota</taxon>
        <taxon>Fungi</taxon>
        <taxon>Dikarya</taxon>
        <taxon>Ascomycota</taxon>
        <taxon>Saccharomycotina</taxon>
        <taxon>Saccharomycetes</taxon>
        <taxon>Saccharomycopsidaceae</taxon>
        <taxon>Saccharomycopsis</taxon>
    </lineage>
</organism>
<evidence type="ECO:0000256" key="5">
    <source>
        <dbReference type="ARBA" id="ARBA00022801"/>
    </source>
</evidence>
<evidence type="ECO:0000313" key="14">
    <source>
        <dbReference type="EMBL" id="GMM38092.1"/>
    </source>
</evidence>
<gene>
    <name evidence="14" type="ORF">DASC09_054170</name>
</gene>
<evidence type="ECO:0000313" key="15">
    <source>
        <dbReference type="Proteomes" id="UP001360560"/>
    </source>
</evidence>
<proteinExistence type="inferred from homology"/>
<keyword evidence="3 12" id="KW-0812">Transmembrane</keyword>
<keyword evidence="6" id="KW-0442">Lipid degradation</keyword>
<sequence>MYIPLFHRVDRSEWPMLLASLVLIYIETLITFITALLPQKVLRLCDHVFAIVYSQNPVQSFYNLKSFTGVHHSDVEFLNQVKNAQDFQSLCLLHGYDAQNHTVKTKDGYILTLHRIVGDDDREFGSRPVVYLHHGLLMNSEIWVTMINSDHNLPFVLYQLGYDVWLGNNRGNKYSKKHMWLKPKETKFWDFSIDEFAIHDIPTAIDYILDCTDQPDLTYIGFSQGTAQGFASLSIHRELNSKINGMVALSPAMTPKGLHHPVVDTLMKASPILMFLFFGRRVLLSSATFWSSVIYPPLFIKVIDYCNILLFNWYGNNINFDQKVLSYSHLYSSTSVKTVVHWFQIIRNRSFQMYDDAIGWNIKPRRSAATKRHNDYVVPTYPTRNIEVPIWLVYGKADSLVDIEVMLEQLPASENIKAFGVEGYEHLEIIWGDGVEQLVFPHVLEFLKTFKGSSQ</sequence>
<protein>
    <submittedName>
        <fullName evidence="14">Sterol esterase</fullName>
    </submittedName>
</protein>
<dbReference type="Proteomes" id="UP001360560">
    <property type="component" value="Unassembled WGS sequence"/>
</dbReference>
<keyword evidence="10" id="KW-0325">Glycoprotein</keyword>
<feature type="active site" description="Charge relay system" evidence="11">
    <location>
        <position position="426"/>
    </location>
</feature>
<feature type="active site" description="Charge relay system" evidence="11">
    <location>
        <position position="398"/>
    </location>
</feature>
<dbReference type="Pfam" id="PF00561">
    <property type="entry name" value="Abhydrolase_1"/>
    <property type="match status" value="1"/>
</dbReference>
<dbReference type="GO" id="GO:0016042">
    <property type="term" value="P:lipid catabolic process"/>
    <property type="evidence" value="ECO:0007669"/>
    <property type="project" value="UniProtKB-KW"/>
</dbReference>
<dbReference type="SUPFAM" id="SSF53474">
    <property type="entry name" value="alpha/beta-Hydrolases"/>
    <property type="match status" value="1"/>
</dbReference>
<dbReference type="RefSeq" id="XP_064855088.1">
    <property type="nucleotide sequence ID" value="XM_064999016.1"/>
</dbReference>
<keyword evidence="4" id="KW-0732">Signal</keyword>
<dbReference type="EMBL" id="BTFZ01000013">
    <property type="protein sequence ID" value="GMM38092.1"/>
    <property type="molecule type" value="Genomic_DNA"/>
</dbReference>
<evidence type="ECO:0000256" key="6">
    <source>
        <dbReference type="ARBA" id="ARBA00022963"/>
    </source>
</evidence>
<evidence type="ECO:0000256" key="3">
    <source>
        <dbReference type="ARBA" id="ARBA00022692"/>
    </source>
</evidence>
<evidence type="ECO:0000256" key="4">
    <source>
        <dbReference type="ARBA" id="ARBA00022729"/>
    </source>
</evidence>
<evidence type="ECO:0000256" key="1">
    <source>
        <dbReference type="ARBA" id="ARBA00004167"/>
    </source>
</evidence>
<dbReference type="InterPro" id="IPR000073">
    <property type="entry name" value="AB_hydrolase_1"/>
</dbReference>
<dbReference type="Gene3D" id="3.40.50.1820">
    <property type="entry name" value="alpha/beta hydrolase"/>
    <property type="match status" value="1"/>
</dbReference>
<comment type="subcellular location">
    <subcellularLocation>
        <location evidence="1">Membrane</location>
        <topology evidence="1">Single-pass membrane protein</topology>
    </subcellularLocation>
</comment>
<evidence type="ECO:0000256" key="2">
    <source>
        <dbReference type="ARBA" id="ARBA00010701"/>
    </source>
</evidence>
<feature type="transmembrane region" description="Helical" evidence="12">
    <location>
        <begin position="14"/>
        <end position="37"/>
    </location>
</feature>
<accession>A0AAV5QUL8</accession>
<evidence type="ECO:0000256" key="11">
    <source>
        <dbReference type="PIRSR" id="PIRSR000862-1"/>
    </source>
</evidence>
<reference evidence="14 15" key="1">
    <citation type="journal article" date="2023" name="Elife">
        <title>Identification of key yeast species and microbe-microbe interactions impacting larval growth of Drosophila in the wild.</title>
        <authorList>
            <person name="Mure A."/>
            <person name="Sugiura Y."/>
            <person name="Maeda R."/>
            <person name="Honda K."/>
            <person name="Sakurai N."/>
            <person name="Takahashi Y."/>
            <person name="Watada M."/>
            <person name="Katoh T."/>
            <person name="Gotoh A."/>
            <person name="Gotoh Y."/>
            <person name="Taniguchi I."/>
            <person name="Nakamura K."/>
            <person name="Hayashi T."/>
            <person name="Katayama T."/>
            <person name="Uemura T."/>
            <person name="Hattori Y."/>
        </authorList>
    </citation>
    <scope>NUCLEOTIDE SEQUENCE [LARGE SCALE GENOMIC DNA]</scope>
    <source>
        <strain evidence="14 15">SC-9</strain>
    </source>
</reference>
<dbReference type="InterPro" id="IPR029058">
    <property type="entry name" value="AB_hydrolase_fold"/>
</dbReference>
<comment type="caution">
    <text evidence="14">The sequence shown here is derived from an EMBL/GenBank/DDBJ whole genome shotgun (WGS) entry which is preliminary data.</text>
</comment>
<feature type="domain" description="AB hydrolase-1" evidence="13">
    <location>
        <begin position="128"/>
        <end position="430"/>
    </location>
</feature>
<dbReference type="FunFam" id="3.40.50.1820:FF:000095">
    <property type="entry name" value="Triglyceride lipase-cholesterol esterase"/>
    <property type="match status" value="1"/>
</dbReference>
<evidence type="ECO:0000256" key="10">
    <source>
        <dbReference type="ARBA" id="ARBA00023180"/>
    </source>
</evidence>
<keyword evidence="8" id="KW-0443">Lipid metabolism</keyword>
<dbReference type="GO" id="GO:0016788">
    <property type="term" value="F:hydrolase activity, acting on ester bonds"/>
    <property type="evidence" value="ECO:0007669"/>
    <property type="project" value="InterPro"/>
</dbReference>
<evidence type="ECO:0000256" key="7">
    <source>
        <dbReference type="ARBA" id="ARBA00022989"/>
    </source>
</evidence>
<dbReference type="GeneID" id="90076067"/>
<keyword evidence="7 12" id="KW-1133">Transmembrane helix</keyword>
<dbReference type="GO" id="GO:0016020">
    <property type="term" value="C:membrane"/>
    <property type="evidence" value="ECO:0007669"/>
    <property type="project" value="UniProtKB-SubCell"/>
</dbReference>
<dbReference type="PANTHER" id="PTHR11005">
    <property type="entry name" value="LYSOSOMAL ACID LIPASE-RELATED"/>
    <property type="match status" value="1"/>
</dbReference>
<evidence type="ECO:0000256" key="8">
    <source>
        <dbReference type="ARBA" id="ARBA00023098"/>
    </source>
</evidence>
<keyword evidence="9 12" id="KW-0472">Membrane</keyword>
<keyword evidence="5" id="KW-0378">Hydrolase</keyword>
<dbReference type="InterPro" id="IPR025483">
    <property type="entry name" value="Lipase_euk"/>
</dbReference>
<dbReference type="AlphaFoldDB" id="A0AAV5QUL8"/>